<sequence>MAKTEARKELEVKEEDLELKTKQLEEKEEELEDELKAKESWVLDRADLNYFDLINFIGADEETNDNVEYSSTEQDRKQNREDKLYTTRQYKELVFNDFLIDIHSGQYEGYENQYPGVSNYISTSVDNGGILSNSVTYSNVVDSSMILITSKSSIPMPIKMEPKYEHQMQKPSYIQEQCISPAKLNRPKYDVLMKTEFYLKYNEEISQPGVVASILERYNR</sequence>
<evidence type="ECO:0000256" key="1">
    <source>
        <dbReference type="SAM" id="Coils"/>
    </source>
</evidence>
<dbReference type="WBParaSite" id="ACRNAN_Path_317.g1223.t1">
    <property type="protein sequence ID" value="ACRNAN_Path_317.g1223.t1"/>
    <property type="gene ID" value="ACRNAN_Path_317.g1223"/>
</dbReference>
<name>A0A914C588_9BILA</name>
<keyword evidence="2" id="KW-1185">Reference proteome</keyword>
<dbReference type="Proteomes" id="UP000887540">
    <property type="component" value="Unplaced"/>
</dbReference>
<protein>
    <submittedName>
        <fullName evidence="3">Uncharacterized protein</fullName>
    </submittedName>
</protein>
<evidence type="ECO:0000313" key="3">
    <source>
        <dbReference type="WBParaSite" id="ACRNAN_Path_317.g1223.t1"/>
    </source>
</evidence>
<feature type="coiled-coil region" evidence="1">
    <location>
        <begin position="3"/>
        <end position="44"/>
    </location>
</feature>
<evidence type="ECO:0000313" key="2">
    <source>
        <dbReference type="Proteomes" id="UP000887540"/>
    </source>
</evidence>
<keyword evidence="1" id="KW-0175">Coiled coil</keyword>
<dbReference type="AlphaFoldDB" id="A0A914C588"/>
<proteinExistence type="predicted"/>
<accession>A0A914C588</accession>
<organism evidence="2 3">
    <name type="scientific">Acrobeloides nanus</name>
    <dbReference type="NCBI Taxonomy" id="290746"/>
    <lineage>
        <taxon>Eukaryota</taxon>
        <taxon>Metazoa</taxon>
        <taxon>Ecdysozoa</taxon>
        <taxon>Nematoda</taxon>
        <taxon>Chromadorea</taxon>
        <taxon>Rhabditida</taxon>
        <taxon>Tylenchina</taxon>
        <taxon>Cephalobomorpha</taxon>
        <taxon>Cephaloboidea</taxon>
        <taxon>Cephalobidae</taxon>
        <taxon>Acrobeloides</taxon>
    </lineage>
</organism>
<reference evidence="3" key="1">
    <citation type="submission" date="2022-11" db="UniProtKB">
        <authorList>
            <consortium name="WormBaseParasite"/>
        </authorList>
    </citation>
    <scope>IDENTIFICATION</scope>
</reference>